<comment type="caution">
    <text evidence="1">The sequence shown here is derived from an EMBL/GenBank/DDBJ whole genome shotgun (WGS) entry which is preliminary data.</text>
</comment>
<name>A0A2S3R118_VIBVL</name>
<dbReference type="EMBL" id="PDGH01000102">
    <property type="protein sequence ID" value="POB46480.1"/>
    <property type="molecule type" value="Genomic_DNA"/>
</dbReference>
<accession>A0A2S3R118</accession>
<dbReference type="AlphaFoldDB" id="A0A2S3R118"/>
<evidence type="ECO:0000313" key="2">
    <source>
        <dbReference type="Proteomes" id="UP000237466"/>
    </source>
</evidence>
<gene>
    <name evidence="1" type="ORF">CRN52_15145</name>
</gene>
<protein>
    <submittedName>
        <fullName evidence="1">Amino acid ABC transporter</fullName>
    </submittedName>
</protein>
<organism evidence="1 2">
    <name type="scientific">Vibrio vulnificus</name>
    <dbReference type="NCBI Taxonomy" id="672"/>
    <lineage>
        <taxon>Bacteria</taxon>
        <taxon>Pseudomonadati</taxon>
        <taxon>Pseudomonadota</taxon>
        <taxon>Gammaproteobacteria</taxon>
        <taxon>Vibrionales</taxon>
        <taxon>Vibrionaceae</taxon>
        <taxon>Vibrio</taxon>
    </lineage>
</organism>
<evidence type="ECO:0000313" key="1">
    <source>
        <dbReference type="EMBL" id="POB46480.1"/>
    </source>
</evidence>
<dbReference type="Gene3D" id="3.40.190.10">
    <property type="entry name" value="Periplasmic binding protein-like II"/>
    <property type="match status" value="2"/>
</dbReference>
<dbReference type="Proteomes" id="UP000237466">
    <property type="component" value="Unassembled WGS sequence"/>
</dbReference>
<sequence length="255" mass="28912">MFSQVALSCTLTMGYRTNERLPLIAESPDNSGLYLDFYSLAAERIGCKLKIIRGPKNRILKLLEAGDIDFYPAFNYNETRARYTYFIENGFPGGEIGVSRADFPDITALSQLDGYTVVQALGSPGFASGLKGVSIYSAPEMTIADAFELLRKKRGDFYIYNRESLLYYLKQEQPQDVKVHPDCCGGIQPIYLGFFRYSSHYSEVPNLSFDGRQPQSVINFPTVIASDCLAFRFQKELMEMKISGITDSIYRQYYH</sequence>
<dbReference type="SUPFAM" id="SSF53850">
    <property type="entry name" value="Periplasmic binding protein-like II"/>
    <property type="match status" value="1"/>
</dbReference>
<proteinExistence type="predicted"/>
<reference evidence="1 2" key="1">
    <citation type="journal article" date="2018" name="Front. Microbiol.">
        <title>Phylogeny of Vibrio vulnificus from the Analysis of the Core-Genome: Implications for Intra-Species Taxonomy.</title>
        <authorList>
            <person name="Roig F.J."/>
            <person name="Gonzalez-Candelas F."/>
            <person name="Sanjuan E."/>
            <person name="Fouz B."/>
            <person name="Feil E.J."/>
            <person name="Llorens C."/>
            <person name="Baker-Austin C."/>
            <person name="Oliver J.D."/>
            <person name="Danin-Poleg Y."/>
            <person name="Gibas C.J."/>
            <person name="Kashi Y."/>
            <person name="Gulig P.A."/>
            <person name="Morrison S.S."/>
            <person name="Amaro C."/>
        </authorList>
    </citation>
    <scope>NUCLEOTIDE SEQUENCE [LARGE SCALE GENOMIC DNA]</scope>
    <source>
        <strain evidence="1 2">CECT4608</strain>
    </source>
</reference>